<dbReference type="Proteomes" id="UP000092573">
    <property type="component" value="Chromosome"/>
</dbReference>
<proteinExistence type="inferred from homology"/>
<dbReference type="KEGG" id="pyg:AWM70_14665"/>
<evidence type="ECO:0000256" key="2">
    <source>
        <dbReference type="ARBA" id="ARBA00022448"/>
    </source>
</evidence>
<evidence type="ECO:0000256" key="4">
    <source>
        <dbReference type="ARBA" id="ARBA00022692"/>
    </source>
</evidence>
<evidence type="ECO:0000256" key="3">
    <source>
        <dbReference type="ARBA" id="ARBA00022475"/>
    </source>
</evidence>
<dbReference type="CDD" id="cd06261">
    <property type="entry name" value="TM_PBP2"/>
    <property type="match status" value="1"/>
</dbReference>
<feature type="domain" description="ABC transmembrane type-1" evidence="8">
    <location>
        <begin position="69"/>
        <end position="285"/>
    </location>
</feature>
<reference evidence="9 10" key="1">
    <citation type="submission" date="2016-01" db="EMBL/GenBank/DDBJ databases">
        <title>Complete Genome Sequence of Paenibacillus yonginensis DCY84, a novel Plant Growth-Promoting Bacteria with Elicitation of Induced Systemic Resistance.</title>
        <authorList>
            <person name="Kim Y.J."/>
            <person name="Yang D.C."/>
            <person name="Sukweenadhi J."/>
        </authorList>
    </citation>
    <scope>NUCLEOTIDE SEQUENCE [LARGE SCALE GENOMIC DNA]</scope>
    <source>
        <strain evidence="9 10">DCY84</strain>
    </source>
</reference>
<evidence type="ECO:0000256" key="5">
    <source>
        <dbReference type="ARBA" id="ARBA00022989"/>
    </source>
</evidence>
<dbReference type="OrthoDB" id="9787541at2"/>
<feature type="transmembrane region" description="Helical" evidence="7">
    <location>
        <begin position="225"/>
        <end position="244"/>
    </location>
</feature>
<dbReference type="InterPro" id="IPR000515">
    <property type="entry name" value="MetI-like"/>
</dbReference>
<dbReference type="Pfam" id="PF00528">
    <property type="entry name" value="BPD_transp_1"/>
    <property type="match status" value="1"/>
</dbReference>
<feature type="transmembrane region" description="Helical" evidence="7">
    <location>
        <begin position="68"/>
        <end position="94"/>
    </location>
</feature>
<organism evidence="9 10">
    <name type="scientific">Paenibacillus yonginensis</name>
    <dbReference type="NCBI Taxonomy" id="1462996"/>
    <lineage>
        <taxon>Bacteria</taxon>
        <taxon>Bacillati</taxon>
        <taxon>Bacillota</taxon>
        <taxon>Bacilli</taxon>
        <taxon>Bacillales</taxon>
        <taxon>Paenibacillaceae</taxon>
        <taxon>Paenibacillus</taxon>
    </lineage>
</organism>
<name>A0A1B1N2Q0_9BACL</name>
<evidence type="ECO:0000313" key="9">
    <source>
        <dbReference type="EMBL" id="ANS75685.1"/>
    </source>
</evidence>
<feature type="transmembrane region" description="Helical" evidence="7">
    <location>
        <begin position="12"/>
        <end position="32"/>
    </location>
</feature>
<dbReference type="GO" id="GO:0005886">
    <property type="term" value="C:plasma membrane"/>
    <property type="evidence" value="ECO:0007669"/>
    <property type="project" value="UniProtKB-SubCell"/>
</dbReference>
<feature type="transmembrane region" description="Helical" evidence="7">
    <location>
        <begin position="264"/>
        <end position="288"/>
    </location>
</feature>
<protein>
    <submittedName>
        <fullName evidence="9">Sugar ABC transporter permease</fullName>
    </submittedName>
</protein>
<gene>
    <name evidence="9" type="ORF">AWM70_14665</name>
</gene>
<dbReference type="RefSeq" id="WP_068697617.1">
    <property type="nucleotide sequence ID" value="NZ_CP014167.1"/>
</dbReference>
<accession>A0A1B1N2Q0</accession>
<dbReference type="GO" id="GO:0055085">
    <property type="term" value="P:transmembrane transport"/>
    <property type="evidence" value="ECO:0007669"/>
    <property type="project" value="InterPro"/>
</dbReference>
<evidence type="ECO:0000256" key="6">
    <source>
        <dbReference type="ARBA" id="ARBA00023136"/>
    </source>
</evidence>
<keyword evidence="3" id="KW-1003">Cell membrane</keyword>
<dbReference type="InterPro" id="IPR035906">
    <property type="entry name" value="MetI-like_sf"/>
</dbReference>
<comment type="subcellular location">
    <subcellularLocation>
        <location evidence="1 7">Cell membrane</location>
        <topology evidence="1 7">Multi-pass membrane protein</topology>
    </subcellularLocation>
</comment>
<evidence type="ECO:0000259" key="8">
    <source>
        <dbReference type="PROSITE" id="PS50928"/>
    </source>
</evidence>
<dbReference type="Gene3D" id="1.10.3720.10">
    <property type="entry name" value="MetI-like"/>
    <property type="match status" value="1"/>
</dbReference>
<evidence type="ECO:0000313" key="10">
    <source>
        <dbReference type="Proteomes" id="UP000092573"/>
    </source>
</evidence>
<dbReference type="PANTHER" id="PTHR30193">
    <property type="entry name" value="ABC TRANSPORTER PERMEASE PROTEIN"/>
    <property type="match status" value="1"/>
</dbReference>
<dbReference type="PANTHER" id="PTHR30193:SF41">
    <property type="entry name" value="DIACETYLCHITOBIOSE UPTAKE SYSTEM PERMEASE PROTEIN NGCF"/>
    <property type="match status" value="1"/>
</dbReference>
<evidence type="ECO:0000256" key="7">
    <source>
        <dbReference type="RuleBase" id="RU363032"/>
    </source>
</evidence>
<dbReference type="AlphaFoldDB" id="A0A1B1N2Q0"/>
<keyword evidence="2 7" id="KW-0813">Transport</keyword>
<dbReference type="PROSITE" id="PS50928">
    <property type="entry name" value="ABC_TM1"/>
    <property type="match status" value="1"/>
</dbReference>
<comment type="similarity">
    <text evidence="7">Belongs to the binding-protein-dependent transport system permease family.</text>
</comment>
<dbReference type="EMBL" id="CP014167">
    <property type="protein sequence ID" value="ANS75685.1"/>
    <property type="molecule type" value="Genomic_DNA"/>
</dbReference>
<sequence length="297" mass="34296">MRMKKGRADLQALLFLLPFLAVYGLFTIWPMLKGVEMTFYKWTLIRKMSYIGWDNYREVLQDREVWEALWHSAIFVVFTTPTMIVLSITLALIANRKSVLQKFYRSIFFIPSVLSVAVASYLGLFVFQPYTGLVNSVLHLFGILPEGSELFWLTETALAWVAISVLTLWWTVGFNFILHLSAIQEIPEEIYEAARLDGANDRQMFWKITLPYLAPITRTITMLQIIASFKVFMQIYIITGGGPLDKTRPIIQLIYQTGFKKNDLGYAATMSYLLFVILLILSVLQYWLNNRKGADVR</sequence>
<keyword evidence="4 7" id="KW-0812">Transmembrane</keyword>
<dbReference type="SUPFAM" id="SSF161098">
    <property type="entry name" value="MetI-like"/>
    <property type="match status" value="1"/>
</dbReference>
<evidence type="ECO:0000256" key="1">
    <source>
        <dbReference type="ARBA" id="ARBA00004651"/>
    </source>
</evidence>
<keyword evidence="6 7" id="KW-0472">Membrane</keyword>
<dbReference type="STRING" id="1462996.AWM70_14665"/>
<keyword evidence="5 7" id="KW-1133">Transmembrane helix</keyword>
<dbReference type="InterPro" id="IPR051393">
    <property type="entry name" value="ABC_transporter_permease"/>
</dbReference>
<feature type="transmembrane region" description="Helical" evidence="7">
    <location>
        <begin position="157"/>
        <end position="178"/>
    </location>
</feature>
<feature type="transmembrane region" description="Helical" evidence="7">
    <location>
        <begin position="106"/>
        <end position="127"/>
    </location>
</feature>
<keyword evidence="10" id="KW-1185">Reference proteome</keyword>